<dbReference type="AlphaFoldDB" id="A0A284RF40"/>
<proteinExistence type="predicted"/>
<dbReference type="EMBL" id="FUEG01000008">
    <property type="protein sequence ID" value="SJL07363.1"/>
    <property type="molecule type" value="Genomic_DNA"/>
</dbReference>
<dbReference type="OMA" id="IWRSWSH"/>
<organism evidence="3 4">
    <name type="scientific">Armillaria ostoyae</name>
    <name type="common">Armillaria root rot fungus</name>
    <dbReference type="NCBI Taxonomy" id="47428"/>
    <lineage>
        <taxon>Eukaryota</taxon>
        <taxon>Fungi</taxon>
        <taxon>Dikarya</taxon>
        <taxon>Basidiomycota</taxon>
        <taxon>Agaricomycotina</taxon>
        <taxon>Agaricomycetes</taxon>
        <taxon>Agaricomycetidae</taxon>
        <taxon>Agaricales</taxon>
        <taxon>Marasmiineae</taxon>
        <taxon>Physalacriaceae</taxon>
        <taxon>Armillaria</taxon>
    </lineage>
</organism>
<dbReference type="PANTHER" id="PTHR28062:SF1">
    <property type="entry name" value="TRANSMEMBRANE PROTEIN"/>
    <property type="match status" value="1"/>
</dbReference>
<dbReference type="GO" id="GO:0005743">
    <property type="term" value="C:mitochondrial inner membrane"/>
    <property type="evidence" value="ECO:0007669"/>
    <property type="project" value="TreeGrafter"/>
</dbReference>
<evidence type="ECO:0000313" key="4">
    <source>
        <dbReference type="Proteomes" id="UP000219338"/>
    </source>
</evidence>
<keyword evidence="2" id="KW-0472">Membrane</keyword>
<dbReference type="OrthoDB" id="5562676at2759"/>
<reference evidence="4" key="1">
    <citation type="journal article" date="2017" name="Nat. Ecol. Evol.">
        <title>Genome expansion and lineage-specific genetic innovations in the forest pathogenic fungi Armillaria.</title>
        <authorList>
            <person name="Sipos G."/>
            <person name="Prasanna A.N."/>
            <person name="Walter M.C."/>
            <person name="O'Connor E."/>
            <person name="Balint B."/>
            <person name="Krizsan K."/>
            <person name="Kiss B."/>
            <person name="Hess J."/>
            <person name="Varga T."/>
            <person name="Slot J."/>
            <person name="Riley R."/>
            <person name="Boka B."/>
            <person name="Rigling D."/>
            <person name="Barry K."/>
            <person name="Lee J."/>
            <person name="Mihaltcheva S."/>
            <person name="LaButti K."/>
            <person name="Lipzen A."/>
            <person name="Waldron R."/>
            <person name="Moloney N.M."/>
            <person name="Sperisen C."/>
            <person name="Kredics L."/>
            <person name="Vagvoelgyi C."/>
            <person name="Patrignani A."/>
            <person name="Fitzpatrick D."/>
            <person name="Nagy I."/>
            <person name="Doyle S."/>
            <person name="Anderson J.B."/>
            <person name="Grigoriev I.V."/>
            <person name="Gueldener U."/>
            <person name="Muensterkoetter M."/>
            <person name="Nagy L.G."/>
        </authorList>
    </citation>
    <scope>NUCLEOTIDE SEQUENCE [LARGE SCALE GENOMIC DNA]</scope>
    <source>
        <strain evidence="4">C18/9</strain>
    </source>
</reference>
<dbReference type="Pfam" id="PF10173">
    <property type="entry name" value="Mit_KHE1"/>
    <property type="match status" value="1"/>
</dbReference>
<evidence type="ECO:0000256" key="2">
    <source>
        <dbReference type="SAM" id="Phobius"/>
    </source>
</evidence>
<evidence type="ECO:0000256" key="1">
    <source>
        <dbReference type="SAM" id="MobiDB-lite"/>
    </source>
</evidence>
<dbReference type="InterPro" id="IPR018786">
    <property type="entry name" value="Mit_KHE1"/>
</dbReference>
<dbReference type="GO" id="GO:0006813">
    <property type="term" value="P:potassium ion transport"/>
    <property type="evidence" value="ECO:0007669"/>
    <property type="project" value="TreeGrafter"/>
</dbReference>
<keyword evidence="4" id="KW-1185">Reference proteome</keyword>
<keyword evidence="2" id="KW-1133">Transmembrane helix</keyword>
<name>A0A284RF40_ARMOS</name>
<evidence type="ECO:0008006" key="5">
    <source>
        <dbReference type="Google" id="ProtNLM"/>
    </source>
</evidence>
<dbReference type="PANTHER" id="PTHR28062">
    <property type="entry name" value="K+-H+ EXCHANGE-LIKE PROTEIN"/>
    <property type="match status" value="1"/>
</dbReference>
<feature type="transmembrane region" description="Helical" evidence="2">
    <location>
        <begin position="175"/>
        <end position="194"/>
    </location>
</feature>
<gene>
    <name evidence="3" type="ORF">ARMOST_10710</name>
</gene>
<dbReference type="STRING" id="47428.A0A284RF40"/>
<feature type="region of interest" description="Disordered" evidence="1">
    <location>
        <begin position="250"/>
        <end position="269"/>
    </location>
</feature>
<protein>
    <recommendedName>
        <fullName evidence="5">Mitochondrial K+-H+ exchange-related-domain-containing protein</fullName>
    </recommendedName>
</protein>
<accession>A0A284RF40</accession>
<dbReference type="Proteomes" id="UP000219338">
    <property type="component" value="Unassembled WGS sequence"/>
</dbReference>
<dbReference type="GO" id="GO:1902600">
    <property type="term" value="P:proton transmembrane transport"/>
    <property type="evidence" value="ECO:0007669"/>
    <property type="project" value="TreeGrafter"/>
</dbReference>
<keyword evidence="2" id="KW-0812">Transmembrane</keyword>
<sequence>MGKGDMLRIISMPLRRPPPSITPITLRPRPHIMTYYQFQLNPPRPQESSAGRPRWMPEGGLLLWAQNKAADTWAGFGKAKEGSWKLKVFQYGERVVDRIDFEELALKGVDPSIGPTVLHPDFSGKVGKKESSLVKVQQTVQIPLLYPSSIISGEASLAHLLDLLEHREPRHRKGFWIWMIAAPFTAPFMIIPVIPNLPFFFCVWRSWSHYRAYRASQYLKALLGNGTIVPQSCKILDQIYHDYLPKALPSPPNAGSSDPKKSPPKPPIPEEQLLLSREAIPKIISSFNLRSSAAADMYRAVEQARVRVKT</sequence>
<evidence type="ECO:0000313" key="3">
    <source>
        <dbReference type="EMBL" id="SJL07363.1"/>
    </source>
</evidence>